<organism evidence="2 3">
    <name type="scientific">Pleuronectes platessa</name>
    <name type="common">European plaice</name>
    <dbReference type="NCBI Taxonomy" id="8262"/>
    <lineage>
        <taxon>Eukaryota</taxon>
        <taxon>Metazoa</taxon>
        <taxon>Chordata</taxon>
        <taxon>Craniata</taxon>
        <taxon>Vertebrata</taxon>
        <taxon>Euteleostomi</taxon>
        <taxon>Actinopterygii</taxon>
        <taxon>Neopterygii</taxon>
        <taxon>Teleostei</taxon>
        <taxon>Neoteleostei</taxon>
        <taxon>Acanthomorphata</taxon>
        <taxon>Carangaria</taxon>
        <taxon>Pleuronectiformes</taxon>
        <taxon>Pleuronectoidei</taxon>
        <taxon>Pleuronectidae</taxon>
        <taxon>Pleuronectes</taxon>
    </lineage>
</organism>
<evidence type="ECO:0000256" key="1">
    <source>
        <dbReference type="SAM" id="MobiDB-lite"/>
    </source>
</evidence>
<feature type="region of interest" description="Disordered" evidence="1">
    <location>
        <begin position="1"/>
        <end position="32"/>
    </location>
</feature>
<comment type="caution">
    <text evidence="2">The sequence shown here is derived from an EMBL/GenBank/DDBJ whole genome shotgun (WGS) entry which is preliminary data.</text>
</comment>
<gene>
    <name evidence="2" type="ORF">PLEPLA_LOCUS12401</name>
</gene>
<feature type="region of interest" description="Disordered" evidence="1">
    <location>
        <begin position="98"/>
        <end position="127"/>
    </location>
</feature>
<name>A0A9N7U4I2_PLEPL</name>
<dbReference type="Proteomes" id="UP001153269">
    <property type="component" value="Unassembled WGS sequence"/>
</dbReference>
<protein>
    <submittedName>
        <fullName evidence="2">Uncharacterized protein</fullName>
    </submittedName>
</protein>
<accession>A0A9N7U4I2</accession>
<dbReference type="EMBL" id="CADEAL010000734">
    <property type="protein sequence ID" value="CAB1424476.1"/>
    <property type="molecule type" value="Genomic_DNA"/>
</dbReference>
<dbReference type="AlphaFoldDB" id="A0A9N7U4I2"/>
<keyword evidence="3" id="KW-1185">Reference proteome</keyword>
<proteinExistence type="predicted"/>
<sequence>MLDGGADGRGTEERRRGGGRGRHGAMGRKGGGGLQRLLGSGLCVLGKLGSPFKSAHVAAFWWLRLWVSGSCASFMVQACPMSPFTELPLTGFHHQGASLHQISSPGGGRAKPLRNHPQQMQGECQSAAPAERTPRRLCQCAPQSCAPRFSWTE</sequence>
<feature type="compositionally biased region" description="Basic residues" evidence="1">
    <location>
        <begin position="17"/>
        <end position="26"/>
    </location>
</feature>
<reference evidence="2" key="1">
    <citation type="submission" date="2020-03" db="EMBL/GenBank/DDBJ databases">
        <authorList>
            <person name="Weist P."/>
        </authorList>
    </citation>
    <scope>NUCLEOTIDE SEQUENCE</scope>
</reference>
<evidence type="ECO:0000313" key="2">
    <source>
        <dbReference type="EMBL" id="CAB1424476.1"/>
    </source>
</evidence>
<evidence type="ECO:0000313" key="3">
    <source>
        <dbReference type="Proteomes" id="UP001153269"/>
    </source>
</evidence>